<feature type="transmembrane region" description="Helical" evidence="1">
    <location>
        <begin position="222"/>
        <end position="242"/>
    </location>
</feature>
<comment type="caution">
    <text evidence="2">The sequence shown here is derived from an EMBL/GenBank/DDBJ whole genome shotgun (WGS) entry which is preliminary data.</text>
</comment>
<name>A0A2R7Y254_9CREN</name>
<evidence type="ECO:0000256" key="1">
    <source>
        <dbReference type="SAM" id="Phobius"/>
    </source>
</evidence>
<proteinExistence type="predicted"/>
<feature type="transmembrane region" description="Helical" evidence="1">
    <location>
        <begin position="286"/>
        <end position="306"/>
    </location>
</feature>
<dbReference type="Proteomes" id="UP000244093">
    <property type="component" value="Unassembled WGS sequence"/>
</dbReference>
<feature type="transmembrane region" description="Helical" evidence="1">
    <location>
        <begin position="173"/>
        <end position="202"/>
    </location>
</feature>
<protein>
    <recommendedName>
        <fullName evidence="4">Prenyltransferase</fullName>
    </recommendedName>
</protein>
<reference evidence="2 3" key="1">
    <citation type="journal article" date="2018" name="Syst. Appl. Microbiol.">
        <title>A new symbiotic nanoarchaeote (Candidatus Nanoclepta minutus) and its host (Zestosphaera tikiterensis gen. nov., sp. nov.) from a New Zealand hot spring.</title>
        <authorList>
            <person name="St John E."/>
            <person name="Liu Y."/>
            <person name="Podar M."/>
            <person name="Stott M.B."/>
            <person name="Meneghin J."/>
            <person name="Chen Z."/>
            <person name="Lagutin K."/>
            <person name="Mitchell K."/>
            <person name="Reysenbach A.L."/>
        </authorList>
    </citation>
    <scope>NUCLEOTIDE SEQUENCE [LARGE SCALE GENOMIC DNA]</scope>
    <source>
        <strain evidence="2">NZ3</strain>
    </source>
</reference>
<feature type="transmembrane region" description="Helical" evidence="1">
    <location>
        <begin position="55"/>
        <end position="76"/>
    </location>
</feature>
<keyword evidence="1" id="KW-0472">Membrane</keyword>
<feature type="transmembrane region" description="Helical" evidence="1">
    <location>
        <begin position="106"/>
        <end position="128"/>
    </location>
</feature>
<evidence type="ECO:0008006" key="4">
    <source>
        <dbReference type="Google" id="ProtNLM"/>
    </source>
</evidence>
<gene>
    <name evidence="2" type="ORF">B7O98_08995</name>
</gene>
<evidence type="ECO:0000313" key="2">
    <source>
        <dbReference type="EMBL" id="PUA31625.1"/>
    </source>
</evidence>
<keyword evidence="1" id="KW-0812">Transmembrane</keyword>
<organism evidence="2 3">
    <name type="scientific">Zestosphaera tikiterensis</name>
    <dbReference type="NCBI Taxonomy" id="1973259"/>
    <lineage>
        <taxon>Archaea</taxon>
        <taxon>Thermoproteota</taxon>
        <taxon>Thermoprotei</taxon>
        <taxon>Desulfurococcales</taxon>
        <taxon>Desulfurococcaceae</taxon>
        <taxon>Zestosphaera</taxon>
    </lineage>
</organism>
<evidence type="ECO:0000313" key="3">
    <source>
        <dbReference type="Proteomes" id="UP000244093"/>
    </source>
</evidence>
<sequence>MTPQSKIDKLILVLNMVTYRIDALLANAIDVIMISAYTTIVSKALNLLNASLDEVIYLLGVTIILTHIAYMIVYLLNDLIDYSTAYLSKVDYSFYRLRPVFYFRRALWIIVYSALLYVTGITAILITIPTISGPTLIFIPVFIVTAIMHSYARGIHRIITFLMLRFSKYIYTLVAFSMLSFGEINTYVLLLTTFSIIIPYLAYSSTGYSRLKGLKTRSLNGIAYLIPVLSILMAIPLGMTLLGYSIFDLLRALLCGYFYIILPLTIVRQMLRRPLGAVNPTFYHHLLRLSLGFVAAFSISILVILLS</sequence>
<feature type="transmembrane region" description="Helical" evidence="1">
    <location>
        <begin position="134"/>
        <end position="152"/>
    </location>
</feature>
<dbReference type="AlphaFoldDB" id="A0A2R7Y254"/>
<accession>A0A2R7Y254</accession>
<keyword evidence="1" id="KW-1133">Transmembrane helix</keyword>
<feature type="transmembrane region" description="Helical" evidence="1">
    <location>
        <begin position="21"/>
        <end position="40"/>
    </location>
</feature>
<feature type="transmembrane region" description="Helical" evidence="1">
    <location>
        <begin position="249"/>
        <end position="266"/>
    </location>
</feature>
<dbReference type="EMBL" id="NBVN01000008">
    <property type="protein sequence ID" value="PUA31625.1"/>
    <property type="molecule type" value="Genomic_DNA"/>
</dbReference>